<dbReference type="EMBL" id="JABBXF010000008">
    <property type="protein sequence ID" value="NVK77101.1"/>
    <property type="molecule type" value="Genomic_DNA"/>
</dbReference>
<keyword evidence="2" id="KW-1185">Reference proteome</keyword>
<dbReference type="Proteomes" id="UP000587462">
    <property type="component" value="Unassembled WGS sequence"/>
</dbReference>
<evidence type="ECO:0000313" key="1">
    <source>
        <dbReference type="EMBL" id="NVK77101.1"/>
    </source>
</evidence>
<protein>
    <submittedName>
        <fullName evidence="1">Uncharacterized protein</fullName>
    </submittedName>
</protein>
<evidence type="ECO:0000313" key="2">
    <source>
        <dbReference type="Proteomes" id="UP000587462"/>
    </source>
</evidence>
<dbReference type="RefSeq" id="WP_171078875.1">
    <property type="nucleotide sequence ID" value="NZ_BNBU01000003.1"/>
</dbReference>
<comment type="caution">
    <text evidence="1">The sequence shown here is derived from an EMBL/GenBank/DDBJ whole genome shotgun (WGS) entry which is preliminary data.</text>
</comment>
<gene>
    <name evidence="1" type="ORF">HG542_05440</name>
</gene>
<organism evidence="1 2">
    <name type="scientific">Streptomyces morookaense</name>
    <name type="common">Streptoverticillium morookaense</name>
    <dbReference type="NCBI Taxonomy" id="1970"/>
    <lineage>
        <taxon>Bacteria</taxon>
        <taxon>Bacillati</taxon>
        <taxon>Actinomycetota</taxon>
        <taxon>Actinomycetes</taxon>
        <taxon>Kitasatosporales</taxon>
        <taxon>Streptomycetaceae</taxon>
        <taxon>Streptomyces</taxon>
    </lineage>
</organism>
<name>A0A7Y7E677_STRMO</name>
<sequence>MIDSTAPPLDELADSWSGIHEDYDDLHNDVYDRTVLDCAARLSADPGGESALAWTIGLLLTAPYVAWGEDDDVAPHVKAVLEAADRTLRDRPCDHDDHPYHEHDAEYDLDLAEFPYQLADESADWDEDHSREQWLCPRNVAGFARIALDIVDPGSVTGVPPRLPLMDRRGIDTLSAILHGYPEPGTDVGEEISSVASGLRIAGPEDRPGRLLIVMAVTWYAVSDFVDDASLLDELVSALEEALPHFAGASCTHGAHVQPPGSGPAAVETGIMLTSPGGRALYEQGRREGRDAPLEHLLCPAALTEIAEESLSVLRARRDELRRGAGQ</sequence>
<proteinExistence type="predicted"/>
<dbReference type="AlphaFoldDB" id="A0A7Y7E677"/>
<accession>A0A7Y7E677</accession>
<reference evidence="1 2" key="1">
    <citation type="submission" date="2020-04" db="EMBL/GenBank/DDBJ databases">
        <title>Draft Genome Sequence of Streptomyces morookaense DSM 40503, an 8-azaguanine-producing strain.</title>
        <authorList>
            <person name="Qi J."/>
            <person name="Gao J.-M."/>
        </authorList>
    </citation>
    <scope>NUCLEOTIDE SEQUENCE [LARGE SCALE GENOMIC DNA]</scope>
    <source>
        <strain evidence="1 2">DSM 40503</strain>
    </source>
</reference>